<accession>A0A1B2IY15</accession>
<organism evidence="5 6">
    <name type="scientific">Secundilactobacillus paracollinoides</name>
    <dbReference type="NCBI Taxonomy" id="240427"/>
    <lineage>
        <taxon>Bacteria</taxon>
        <taxon>Bacillati</taxon>
        <taxon>Bacillota</taxon>
        <taxon>Bacilli</taxon>
        <taxon>Lactobacillales</taxon>
        <taxon>Lactobacillaceae</taxon>
        <taxon>Secundilactobacillus</taxon>
    </lineage>
</organism>
<dbReference type="GO" id="GO:0030170">
    <property type="term" value="F:pyridoxal phosphate binding"/>
    <property type="evidence" value="ECO:0007669"/>
    <property type="project" value="InterPro"/>
</dbReference>
<evidence type="ECO:0000256" key="1">
    <source>
        <dbReference type="ARBA" id="ARBA00001933"/>
    </source>
</evidence>
<feature type="domain" description="Aminotransferase class I/classII large" evidence="4">
    <location>
        <begin position="33"/>
        <end position="374"/>
    </location>
</feature>
<keyword evidence="6" id="KW-1185">Reference proteome</keyword>
<dbReference type="InterPro" id="IPR004839">
    <property type="entry name" value="Aminotransferase_I/II_large"/>
</dbReference>
<dbReference type="RefSeq" id="WP_065902232.1">
    <property type="nucleotide sequence ID" value="NZ_CP014912.1"/>
</dbReference>
<name>A0A1B2IY15_9LACO</name>
<protein>
    <submittedName>
        <fullName evidence="5">Aminotransferase</fullName>
    </submittedName>
</protein>
<reference evidence="5 6" key="1">
    <citation type="submission" date="2016-03" db="EMBL/GenBank/DDBJ databases">
        <title>Pediococcus and Lactobacillus from brewery environment - whole genome sequencing and assembly.</title>
        <authorList>
            <person name="Behr J."/>
            <person name="Geissler A.J."/>
            <person name="Vogel R.F."/>
        </authorList>
    </citation>
    <scope>NUCLEOTIDE SEQUENCE [LARGE SCALE GENOMIC DNA]</scope>
    <source>
        <strain evidence="5 6">TMW 1.1995</strain>
    </source>
</reference>
<dbReference type="InterPro" id="IPR015422">
    <property type="entry name" value="PyrdxlP-dep_Trfase_small"/>
</dbReference>
<gene>
    <name evidence="5" type="ORF">AYR63_07350</name>
</gene>
<evidence type="ECO:0000256" key="2">
    <source>
        <dbReference type="ARBA" id="ARBA00022576"/>
    </source>
</evidence>
<dbReference type="Proteomes" id="UP000093267">
    <property type="component" value="Chromosome"/>
</dbReference>
<evidence type="ECO:0000259" key="4">
    <source>
        <dbReference type="Pfam" id="PF00155"/>
    </source>
</evidence>
<dbReference type="PANTHER" id="PTHR42832:SF3">
    <property type="entry name" value="L-GLUTAMINE--4-(METHYLSULFANYL)-2-OXOBUTANOATE AMINOTRANSFERASE"/>
    <property type="match status" value="1"/>
</dbReference>
<dbReference type="InterPro" id="IPR015424">
    <property type="entry name" value="PyrdxlP-dep_Trfase"/>
</dbReference>
<keyword evidence="2 5" id="KW-0032">Aminotransferase</keyword>
<dbReference type="SUPFAM" id="SSF53383">
    <property type="entry name" value="PLP-dependent transferases"/>
    <property type="match status" value="1"/>
</dbReference>
<dbReference type="InterPro" id="IPR050881">
    <property type="entry name" value="LL-DAP_aminotransferase"/>
</dbReference>
<dbReference type="CDD" id="cd00609">
    <property type="entry name" value="AAT_like"/>
    <property type="match status" value="1"/>
</dbReference>
<dbReference type="GO" id="GO:0008483">
    <property type="term" value="F:transaminase activity"/>
    <property type="evidence" value="ECO:0007669"/>
    <property type="project" value="UniProtKB-KW"/>
</dbReference>
<keyword evidence="3 5" id="KW-0808">Transferase</keyword>
<dbReference type="Pfam" id="PF00155">
    <property type="entry name" value="Aminotran_1_2"/>
    <property type="match status" value="1"/>
</dbReference>
<comment type="cofactor">
    <cofactor evidence="1">
        <name>pyridoxal 5'-phosphate</name>
        <dbReference type="ChEBI" id="CHEBI:597326"/>
    </cofactor>
</comment>
<dbReference type="Gene3D" id="3.40.640.10">
    <property type="entry name" value="Type I PLP-dependent aspartate aminotransferase-like (Major domain)"/>
    <property type="match status" value="1"/>
</dbReference>
<evidence type="ECO:0000256" key="3">
    <source>
        <dbReference type="ARBA" id="ARBA00022679"/>
    </source>
</evidence>
<dbReference type="PANTHER" id="PTHR42832">
    <property type="entry name" value="AMINO ACID AMINOTRANSFERASE"/>
    <property type="match status" value="1"/>
</dbReference>
<proteinExistence type="predicted"/>
<dbReference type="OrthoDB" id="9802328at2"/>
<dbReference type="AlphaFoldDB" id="A0A1B2IY15"/>
<dbReference type="Gene3D" id="3.90.1150.10">
    <property type="entry name" value="Aspartate Aminotransferase, domain 1"/>
    <property type="match status" value="1"/>
</dbReference>
<evidence type="ECO:0000313" key="5">
    <source>
        <dbReference type="EMBL" id="ANZ66965.1"/>
    </source>
</evidence>
<dbReference type="STRING" id="240427.AYR62_10850"/>
<sequence length="391" mass="43339">MEFNASRRLQSVGEKYLAIQQANINQLKKAGIEVLNLGRGNPDLPTFMPVVQAAKTALDNKANHGYPPYGGKPALKTSIKHFYQREYQVALEDDEITVFSGSAAALTALPMALADPEGVVLTPTPAFFGYHIGITMSGAEEWQMPLLEKNNYLPDLENIPQTIRDRSQLMFLNYPHNPTGAGATQDLFDRVVQFGLDNHIAIVHDFAYADISFEHQAPSFLQSKRAKETGIEIYTLSKTFNMAGWRSAFAVGNASIIKLLKAYIQNSVGGTFGVVQDASEYALDTQIKERKQLRDTYLERRNTVIQLLEAHHFSVSQSSGTFFVWLQLPETITDDKQFAKSLLNNAHVAVVPGSAFGEAGQGYLRISLVADKATLSSGINQLITYLKQYRE</sequence>
<dbReference type="InterPro" id="IPR015421">
    <property type="entry name" value="PyrdxlP-dep_Trfase_major"/>
</dbReference>
<dbReference type="EMBL" id="CP014924">
    <property type="protein sequence ID" value="ANZ66965.1"/>
    <property type="molecule type" value="Genomic_DNA"/>
</dbReference>
<evidence type="ECO:0000313" key="6">
    <source>
        <dbReference type="Proteomes" id="UP000093267"/>
    </source>
</evidence>